<reference evidence="2 3" key="1">
    <citation type="journal article" date="2019" name="Int. J. Syst. Evol. Microbiol.">
        <title>The Global Catalogue of Microorganisms (GCM) 10K type strain sequencing project: providing services to taxonomists for standard genome sequencing and annotation.</title>
        <authorList>
            <consortium name="The Broad Institute Genomics Platform"/>
            <consortium name="The Broad Institute Genome Sequencing Center for Infectious Disease"/>
            <person name="Wu L."/>
            <person name="Ma J."/>
        </authorList>
    </citation>
    <scope>NUCLEOTIDE SEQUENCE [LARGE SCALE GENOMIC DNA]</scope>
    <source>
        <strain evidence="2 3">DT72</strain>
    </source>
</reference>
<evidence type="ECO:0000313" key="3">
    <source>
        <dbReference type="Proteomes" id="UP001596407"/>
    </source>
</evidence>
<dbReference type="GeneID" id="79302880"/>
<keyword evidence="1" id="KW-0812">Transmembrane</keyword>
<name>A0ABD5WP92_9EURY</name>
<feature type="transmembrane region" description="Helical" evidence="1">
    <location>
        <begin position="22"/>
        <end position="41"/>
    </location>
</feature>
<keyword evidence="1" id="KW-0472">Membrane</keyword>
<evidence type="ECO:0000313" key="2">
    <source>
        <dbReference type="EMBL" id="MFC7080481.1"/>
    </source>
</evidence>
<keyword evidence="1" id="KW-1133">Transmembrane helix</keyword>
<gene>
    <name evidence="2" type="ORF">ACFQJ6_10490</name>
</gene>
<keyword evidence="3" id="KW-1185">Reference proteome</keyword>
<dbReference type="AlphaFoldDB" id="A0ABD5WP92"/>
<proteinExistence type="predicted"/>
<accession>A0ABD5WP92</accession>
<comment type="caution">
    <text evidence="2">The sequence shown here is derived from an EMBL/GenBank/DDBJ whole genome shotgun (WGS) entry which is preliminary data.</text>
</comment>
<organism evidence="2 3">
    <name type="scientific">Halorussus caseinilyticus</name>
    <dbReference type="NCBI Taxonomy" id="3034025"/>
    <lineage>
        <taxon>Archaea</taxon>
        <taxon>Methanobacteriati</taxon>
        <taxon>Methanobacteriota</taxon>
        <taxon>Stenosarchaea group</taxon>
        <taxon>Halobacteria</taxon>
        <taxon>Halobacteriales</taxon>
        <taxon>Haladaptataceae</taxon>
        <taxon>Halorussus</taxon>
    </lineage>
</organism>
<dbReference type="Proteomes" id="UP001596407">
    <property type="component" value="Unassembled WGS sequence"/>
</dbReference>
<dbReference type="EMBL" id="JBHSZH010000005">
    <property type="protein sequence ID" value="MFC7080481.1"/>
    <property type="molecule type" value="Genomic_DNA"/>
</dbReference>
<sequence length="46" mass="4706">MVAIGPPHGGTGMNLPLAADTASLILAVGAVVFGLVVYDAYRTYWG</sequence>
<dbReference type="RefSeq" id="WP_276281667.1">
    <property type="nucleotide sequence ID" value="NZ_CP119809.1"/>
</dbReference>
<evidence type="ECO:0000256" key="1">
    <source>
        <dbReference type="SAM" id="Phobius"/>
    </source>
</evidence>
<protein>
    <submittedName>
        <fullName evidence="2">Uncharacterized protein</fullName>
    </submittedName>
</protein>